<protein>
    <submittedName>
        <fullName evidence="5">AraC family transcriptional regulator</fullName>
    </submittedName>
</protein>
<evidence type="ECO:0000256" key="2">
    <source>
        <dbReference type="ARBA" id="ARBA00023125"/>
    </source>
</evidence>
<organism evidence="5 6">
    <name type="scientific">Paenibacillus gansuensis</name>
    <dbReference type="NCBI Taxonomy" id="306542"/>
    <lineage>
        <taxon>Bacteria</taxon>
        <taxon>Bacillati</taxon>
        <taxon>Bacillota</taxon>
        <taxon>Bacilli</taxon>
        <taxon>Bacillales</taxon>
        <taxon>Paenibacillaceae</taxon>
        <taxon>Paenibacillus</taxon>
    </lineage>
</organism>
<proteinExistence type="predicted"/>
<keyword evidence="6" id="KW-1185">Reference proteome</keyword>
<keyword evidence="2" id="KW-0238">DNA-binding</keyword>
<dbReference type="InterPro" id="IPR003313">
    <property type="entry name" value="AraC-bd"/>
</dbReference>
<keyword evidence="3" id="KW-0804">Transcription</keyword>
<dbReference type="PROSITE" id="PS01124">
    <property type="entry name" value="HTH_ARAC_FAMILY_2"/>
    <property type="match status" value="1"/>
</dbReference>
<dbReference type="InterPro" id="IPR009057">
    <property type="entry name" value="Homeodomain-like_sf"/>
</dbReference>
<dbReference type="SMART" id="SM00342">
    <property type="entry name" value="HTH_ARAC"/>
    <property type="match status" value="1"/>
</dbReference>
<comment type="caution">
    <text evidence="5">The sequence shown here is derived from an EMBL/GenBank/DDBJ whole genome shotgun (WGS) entry which is preliminary data.</text>
</comment>
<dbReference type="InterPro" id="IPR018062">
    <property type="entry name" value="HTH_AraC-typ_CS"/>
</dbReference>
<dbReference type="RefSeq" id="WP_377599301.1">
    <property type="nucleotide sequence ID" value="NZ_JBHUME010000002.1"/>
</dbReference>
<dbReference type="SUPFAM" id="SSF51215">
    <property type="entry name" value="Regulatory protein AraC"/>
    <property type="match status" value="1"/>
</dbReference>
<dbReference type="PANTHER" id="PTHR43280:SF30">
    <property type="entry name" value="MMSAB OPERON REGULATORY PROTEIN"/>
    <property type="match status" value="1"/>
</dbReference>
<keyword evidence="1" id="KW-0805">Transcription regulation</keyword>
<dbReference type="InterPro" id="IPR037923">
    <property type="entry name" value="HTH-like"/>
</dbReference>
<dbReference type="SUPFAM" id="SSF46689">
    <property type="entry name" value="Homeodomain-like"/>
    <property type="match status" value="2"/>
</dbReference>
<reference evidence="6" key="1">
    <citation type="journal article" date="2019" name="Int. J. Syst. Evol. Microbiol.">
        <title>The Global Catalogue of Microorganisms (GCM) 10K type strain sequencing project: providing services to taxonomists for standard genome sequencing and annotation.</title>
        <authorList>
            <consortium name="The Broad Institute Genomics Platform"/>
            <consortium name="The Broad Institute Genome Sequencing Center for Infectious Disease"/>
            <person name="Wu L."/>
            <person name="Ma J."/>
        </authorList>
    </citation>
    <scope>NUCLEOTIDE SEQUENCE [LARGE SCALE GENOMIC DNA]</scope>
    <source>
        <strain evidence="6">KCTC 3950</strain>
    </source>
</reference>
<evidence type="ECO:0000259" key="4">
    <source>
        <dbReference type="PROSITE" id="PS01124"/>
    </source>
</evidence>
<name>A0ABW5PA94_9BACL</name>
<dbReference type="InterPro" id="IPR018060">
    <property type="entry name" value="HTH_AraC"/>
</dbReference>
<dbReference type="PANTHER" id="PTHR43280">
    <property type="entry name" value="ARAC-FAMILY TRANSCRIPTIONAL REGULATOR"/>
    <property type="match status" value="1"/>
</dbReference>
<dbReference type="Proteomes" id="UP001597541">
    <property type="component" value="Unassembled WGS sequence"/>
</dbReference>
<dbReference type="Pfam" id="PF12833">
    <property type="entry name" value="HTH_18"/>
    <property type="match status" value="1"/>
</dbReference>
<evidence type="ECO:0000313" key="6">
    <source>
        <dbReference type="Proteomes" id="UP001597541"/>
    </source>
</evidence>
<evidence type="ECO:0000256" key="1">
    <source>
        <dbReference type="ARBA" id="ARBA00023015"/>
    </source>
</evidence>
<evidence type="ECO:0000313" key="5">
    <source>
        <dbReference type="EMBL" id="MFD2611037.1"/>
    </source>
</evidence>
<evidence type="ECO:0000256" key="3">
    <source>
        <dbReference type="ARBA" id="ARBA00023163"/>
    </source>
</evidence>
<dbReference type="EMBL" id="JBHUME010000002">
    <property type="protein sequence ID" value="MFD2611037.1"/>
    <property type="molecule type" value="Genomic_DNA"/>
</dbReference>
<dbReference type="PROSITE" id="PS00041">
    <property type="entry name" value="HTH_ARAC_FAMILY_1"/>
    <property type="match status" value="1"/>
</dbReference>
<accession>A0ABW5PA94</accession>
<gene>
    <name evidence="5" type="ORF">ACFSUF_01210</name>
</gene>
<dbReference type="Pfam" id="PF02311">
    <property type="entry name" value="AraC_binding"/>
    <property type="match status" value="1"/>
</dbReference>
<dbReference type="Gene3D" id="1.10.10.60">
    <property type="entry name" value="Homeodomain-like"/>
    <property type="match status" value="2"/>
</dbReference>
<feature type="domain" description="HTH araC/xylS-type" evidence="4">
    <location>
        <begin position="191"/>
        <end position="289"/>
    </location>
</feature>
<sequence length="302" mass="35183">MKKLSYFVFTCPPVPHFIAGWEDLMPAGKAHVTREPIGVFDLLYVEDGVMPIREGDNEWELSGGELLILRPDRAHGGPAGCRRSTFYYWVHFHAPGLWMEVDSLVNVPPVRQAYKDDQLNNQSTYQVVIPRSIKVRDTVSMGWLFRELVALNYTLDNQRKFKQQYLFQKLLLSIAVTEGAETNFIPNTLAHRIAAYLQERYRQPITYRDLEAEFHFHQNYISKVFKHAFGCTPHVYLMKWRIDAARQLLEDSQEEIRMIAERCGFIDSSNFTKGFAAIVGITPREYRKMKKNPRMVRRFAEG</sequence>